<dbReference type="Proteomes" id="UP001177023">
    <property type="component" value="Unassembled WGS sequence"/>
</dbReference>
<proteinExistence type="predicted"/>
<keyword evidence="2" id="KW-1185">Reference proteome</keyword>
<sequence length="145" mass="16479">MDEGTDARKSLKTDSSRCDEDMLVSSTEARKISLAVRTSNLRLKPSGNSFYLIPHIGIWLIVSEPHTCNIPSIRQLTNHIRDTLPSLRDALQKRLFLLEKTWLNTRISSRMILPENKGPLCKWCNTTRDIERSIDGSSANMVPDK</sequence>
<dbReference type="AlphaFoldDB" id="A0AA36G7T3"/>
<evidence type="ECO:0000313" key="2">
    <source>
        <dbReference type="Proteomes" id="UP001177023"/>
    </source>
</evidence>
<name>A0AA36G7T3_9BILA</name>
<protein>
    <submittedName>
        <fullName evidence="1">Uncharacterized protein</fullName>
    </submittedName>
</protein>
<evidence type="ECO:0000313" key="1">
    <source>
        <dbReference type="EMBL" id="CAJ0583008.1"/>
    </source>
</evidence>
<accession>A0AA36G7T3</accession>
<gene>
    <name evidence="1" type="ORF">MSPICULIGERA_LOCUS21127</name>
</gene>
<organism evidence="1 2">
    <name type="scientific">Mesorhabditis spiculigera</name>
    <dbReference type="NCBI Taxonomy" id="96644"/>
    <lineage>
        <taxon>Eukaryota</taxon>
        <taxon>Metazoa</taxon>
        <taxon>Ecdysozoa</taxon>
        <taxon>Nematoda</taxon>
        <taxon>Chromadorea</taxon>
        <taxon>Rhabditida</taxon>
        <taxon>Rhabditina</taxon>
        <taxon>Rhabditomorpha</taxon>
        <taxon>Rhabditoidea</taxon>
        <taxon>Rhabditidae</taxon>
        <taxon>Mesorhabditinae</taxon>
        <taxon>Mesorhabditis</taxon>
    </lineage>
</organism>
<dbReference type="EMBL" id="CATQJA010002665">
    <property type="protein sequence ID" value="CAJ0583008.1"/>
    <property type="molecule type" value="Genomic_DNA"/>
</dbReference>
<comment type="caution">
    <text evidence="1">The sequence shown here is derived from an EMBL/GenBank/DDBJ whole genome shotgun (WGS) entry which is preliminary data.</text>
</comment>
<feature type="non-terminal residue" evidence="1">
    <location>
        <position position="1"/>
    </location>
</feature>
<reference evidence="1" key="1">
    <citation type="submission" date="2023-06" db="EMBL/GenBank/DDBJ databases">
        <authorList>
            <person name="Delattre M."/>
        </authorList>
    </citation>
    <scope>NUCLEOTIDE SEQUENCE</scope>
    <source>
        <strain evidence="1">AF72</strain>
    </source>
</reference>